<dbReference type="AlphaFoldDB" id="A0A1J1HJ61"/>
<name>A0A1J1HJ61_9DIPT</name>
<sequence>MALVNSNRENKHIIKQQARNAYLTLCRCFMNKKAVCMGGKASTVSKQTNRESYESSEFLFEKALT</sequence>
<accession>A0A1J1HJ61</accession>
<organism evidence="1 2">
    <name type="scientific">Clunio marinus</name>
    <dbReference type="NCBI Taxonomy" id="568069"/>
    <lineage>
        <taxon>Eukaryota</taxon>
        <taxon>Metazoa</taxon>
        <taxon>Ecdysozoa</taxon>
        <taxon>Arthropoda</taxon>
        <taxon>Hexapoda</taxon>
        <taxon>Insecta</taxon>
        <taxon>Pterygota</taxon>
        <taxon>Neoptera</taxon>
        <taxon>Endopterygota</taxon>
        <taxon>Diptera</taxon>
        <taxon>Nematocera</taxon>
        <taxon>Chironomoidea</taxon>
        <taxon>Chironomidae</taxon>
        <taxon>Clunio</taxon>
    </lineage>
</organism>
<gene>
    <name evidence="1" type="ORF">CLUMA_CG001873</name>
</gene>
<evidence type="ECO:0000313" key="2">
    <source>
        <dbReference type="Proteomes" id="UP000183832"/>
    </source>
</evidence>
<dbReference type="Proteomes" id="UP000183832">
    <property type="component" value="Unassembled WGS sequence"/>
</dbReference>
<evidence type="ECO:0000313" key="1">
    <source>
        <dbReference type="EMBL" id="CRK88088.1"/>
    </source>
</evidence>
<protein>
    <submittedName>
        <fullName evidence="1">CLUMA_CG001873, isoform A</fullName>
    </submittedName>
</protein>
<keyword evidence="2" id="KW-1185">Reference proteome</keyword>
<proteinExistence type="predicted"/>
<dbReference type="EMBL" id="CVRI01000006">
    <property type="protein sequence ID" value="CRK88088.1"/>
    <property type="molecule type" value="Genomic_DNA"/>
</dbReference>
<reference evidence="1 2" key="1">
    <citation type="submission" date="2015-04" db="EMBL/GenBank/DDBJ databases">
        <authorList>
            <person name="Syromyatnikov M.Y."/>
            <person name="Popov V.N."/>
        </authorList>
    </citation>
    <scope>NUCLEOTIDE SEQUENCE [LARGE SCALE GENOMIC DNA]</scope>
</reference>